<evidence type="ECO:0000313" key="5">
    <source>
        <dbReference type="EMBL" id="ABX08846.1"/>
    </source>
</evidence>
<dbReference type="GO" id="GO:0003723">
    <property type="term" value="F:RNA binding"/>
    <property type="evidence" value="ECO:0007669"/>
    <property type="project" value="InterPro"/>
</dbReference>
<evidence type="ECO:0000259" key="4">
    <source>
        <dbReference type="PROSITE" id="PS50126"/>
    </source>
</evidence>
<dbReference type="KEGG" id="pmj:P9211_09151"/>
<keyword evidence="3" id="KW-0269">Exonuclease</keyword>
<dbReference type="GO" id="GO:0004540">
    <property type="term" value="F:RNA nuclease activity"/>
    <property type="evidence" value="ECO:0007669"/>
    <property type="project" value="InterPro"/>
</dbReference>
<dbReference type="eggNOG" id="COG0557">
    <property type="taxonomic scope" value="Bacteria"/>
</dbReference>
<dbReference type="Pfam" id="PF00773">
    <property type="entry name" value="RNB"/>
    <property type="match status" value="1"/>
</dbReference>
<dbReference type="PROSITE" id="PS50126">
    <property type="entry name" value="S1"/>
    <property type="match status" value="1"/>
</dbReference>
<dbReference type="HOGENOM" id="CLU_002333_7_3_3"/>
<feature type="domain" description="S1 motif" evidence="4">
    <location>
        <begin position="665"/>
        <end position="746"/>
    </location>
</feature>
<dbReference type="InterPro" id="IPR001900">
    <property type="entry name" value="RNase_II/R"/>
</dbReference>
<keyword evidence="1" id="KW-0540">Nuclease</keyword>
<organism evidence="5 6">
    <name type="scientific">Prochlorococcus marinus (strain MIT 9211)</name>
    <dbReference type="NCBI Taxonomy" id="93059"/>
    <lineage>
        <taxon>Bacteria</taxon>
        <taxon>Bacillati</taxon>
        <taxon>Cyanobacteriota</taxon>
        <taxon>Cyanophyceae</taxon>
        <taxon>Synechococcales</taxon>
        <taxon>Prochlorococcaceae</taxon>
        <taxon>Prochlorococcus</taxon>
    </lineage>
</organism>
<dbReference type="CDD" id="cd04471">
    <property type="entry name" value="S1_RNase_R"/>
    <property type="match status" value="1"/>
</dbReference>
<dbReference type="SMART" id="SM00955">
    <property type="entry name" value="RNB"/>
    <property type="match status" value="1"/>
</dbReference>
<dbReference type="Gene3D" id="2.40.50.140">
    <property type="entry name" value="Nucleic acid-binding proteins"/>
    <property type="match status" value="2"/>
</dbReference>
<dbReference type="GO" id="GO:0004527">
    <property type="term" value="F:exonuclease activity"/>
    <property type="evidence" value="ECO:0007669"/>
    <property type="project" value="UniProtKB-KW"/>
</dbReference>
<dbReference type="InterPro" id="IPR012340">
    <property type="entry name" value="NA-bd_OB-fold"/>
</dbReference>
<accession>A9BAI4</accession>
<reference evidence="5 6" key="1">
    <citation type="journal article" date="2007" name="PLoS Genet.">
        <title>Patterns and implications of gene gain and loss in the evolution of Prochlorococcus.</title>
        <authorList>
            <person name="Kettler G.C."/>
            <person name="Martiny A.C."/>
            <person name="Huang K."/>
            <person name="Zucker J."/>
            <person name="Coleman M.L."/>
            <person name="Rodrigue S."/>
            <person name="Chen F."/>
            <person name="Lapidus A."/>
            <person name="Ferriera S."/>
            <person name="Johnson J."/>
            <person name="Steglich C."/>
            <person name="Church G.M."/>
            <person name="Richardson P."/>
            <person name="Chisholm S.W."/>
        </authorList>
    </citation>
    <scope>NUCLEOTIDE SEQUENCE [LARGE SCALE GENOMIC DNA]</scope>
    <source>
        <strain evidence="6">MIT 9211</strain>
    </source>
</reference>
<evidence type="ECO:0000256" key="1">
    <source>
        <dbReference type="ARBA" id="ARBA00022722"/>
    </source>
</evidence>
<dbReference type="Pfam" id="PF00575">
    <property type="entry name" value="S1"/>
    <property type="match status" value="1"/>
</dbReference>
<keyword evidence="6" id="KW-1185">Reference proteome</keyword>
<evidence type="ECO:0000256" key="3">
    <source>
        <dbReference type="ARBA" id="ARBA00022839"/>
    </source>
</evidence>
<name>A9BAI4_PROM4</name>
<dbReference type="EMBL" id="CP000878">
    <property type="protein sequence ID" value="ABX08846.1"/>
    <property type="molecule type" value="Genomic_DNA"/>
</dbReference>
<dbReference type="Pfam" id="PF08206">
    <property type="entry name" value="OB_RNB"/>
    <property type="match status" value="1"/>
</dbReference>
<gene>
    <name evidence="5" type="primary">vacB</name>
    <name evidence="5" type="ordered locus">P9211_09151</name>
</gene>
<dbReference type="SUPFAM" id="SSF50249">
    <property type="entry name" value="Nucleic acid-binding proteins"/>
    <property type="match status" value="3"/>
</dbReference>
<dbReference type="STRING" id="93059.P9211_09151"/>
<evidence type="ECO:0000313" key="6">
    <source>
        <dbReference type="Proteomes" id="UP000000788"/>
    </source>
</evidence>
<sequence>MLSVARILELLPSEGSLEVKKLEKALKLTKKLERNHLDIALKALSKLGILRKDTSDTIQRVLLESTIIGNVRCSSKGYCFVVREDGDDDIYIRDQHLNNAWHGDKVLVRILKEGIRRKSPEGTILCVLERINENVLASLDKTETGYLATPLDERILSKVEISSDKKISDNLINSDHIFKVKVNKYPIAQYNALGEIVQTLNLNSGTQGDLEIIKAKHNISMEEKPPRVSLKSPDEKNRVDLTSQNSLLLTSWESDQSPFLLSIYTEPYHGGAKLWIHSPTVGERINQGNKLDEWLLARSESICLGSSWINLLPTNLFNQSKFEVDKSNHAITLELDIDKDGNYTNWNFYLSKIKPKALITREHLTTLNKRKPRSRTIPQKLKSIKDSISQLETLLFACQLLKNKLIEDAYLELPSKPLESNKLIDHDFVNPGNAYKPWHDSLDESDPNSIINIITRAANNIWNIHHTTLRIPGIYLEEQPLDLNQYNEVIKSAVVLNTKLELDEDGLISLPDFVHTLSHSNDQPIIQKSLKNILPNKVFKIFGQEQSNVSQLEGSLQTNTYKESPWCSPSLSYCDILNQFILISLLTGTKGNTKSRQKDSPNFTSKINLRDSNLDVFTDQKLATIRQNISQKKISHLNSISKRNSQFKSGLISILETRAVQAKTGSVLKGLITGVQSYGFFVELNPFLAEGLVHVSSLDDDWYEYRSRQNMLIGRKNKRTYQLGDQVFVKVVSVDILKNQIDLETSTKDNIAADIDSESS</sequence>
<protein>
    <submittedName>
        <fullName evidence="5">Putative acetazolamide conferring resistance protein Zam</fullName>
    </submittedName>
</protein>
<dbReference type="AlphaFoldDB" id="A9BAI4"/>
<dbReference type="Proteomes" id="UP000000788">
    <property type="component" value="Chromosome"/>
</dbReference>
<dbReference type="SMART" id="SM00316">
    <property type="entry name" value="S1"/>
    <property type="match status" value="1"/>
</dbReference>
<dbReference type="InterPro" id="IPR003029">
    <property type="entry name" value="S1_domain"/>
</dbReference>
<dbReference type="InterPro" id="IPR011129">
    <property type="entry name" value="CSD"/>
</dbReference>
<keyword evidence="2" id="KW-0378">Hydrolase</keyword>
<evidence type="ECO:0000256" key="2">
    <source>
        <dbReference type="ARBA" id="ARBA00022801"/>
    </source>
</evidence>
<proteinExistence type="predicted"/>
<dbReference type="OrthoDB" id="9764149at2"/>
<dbReference type="SMART" id="SM00357">
    <property type="entry name" value="CSP"/>
    <property type="match status" value="1"/>
</dbReference>
<dbReference type="InterPro" id="IPR013223">
    <property type="entry name" value="RNase_B_OB_dom"/>
</dbReference>
<dbReference type="RefSeq" id="WP_012195467.1">
    <property type="nucleotide sequence ID" value="NC_009976.1"/>
</dbReference>